<evidence type="ECO:0008006" key="3">
    <source>
        <dbReference type="Google" id="ProtNLM"/>
    </source>
</evidence>
<proteinExistence type="predicted"/>
<evidence type="ECO:0000313" key="1">
    <source>
        <dbReference type="EMBL" id="GGE37282.1"/>
    </source>
</evidence>
<keyword evidence="2" id="KW-1185">Reference proteome</keyword>
<dbReference type="RefSeq" id="WP_188691597.1">
    <property type="nucleotide sequence ID" value="NZ_BMIR01000005.1"/>
</dbReference>
<reference evidence="1" key="1">
    <citation type="journal article" date="2014" name="Int. J. Syst. Evol. Microbiol.">
        <title>Complete genome sequence of Corynebacterium casei LMG S-19264T (=DSM 44701T), isolated from a smear-ripened cheese.</title>
        <authorList>
            <consortium name="US DOE Joint Genome Institute (JGI-PGF)"/>
            <person name="Walter F."/>
            <person name="Albersmeier A."/>
            <person name="Kalinowski J."/>
            <person name="Ruckert C."/>
        </authorList>
    </citation>
    <scope>NUCLEOTIDE SEQUENCE</scope>
    <source>
        <strain evidence="1">CGMCC 1.15371</strain>
    </source>
</reference>
<evidence type="ECO:0000313" key="2">
    <source>
        <dbReference type="Proteomes" id="UP000628775"/>
    </source>
</evidence>
<protein>
    <recommendedName>
        <fullName evidence="3">Cytoplasmic protein</fullName>
    </recommendedName>
</protein>
<accession>A0A8J2VLZ3</accession>
<organism evidence="1 2">
    <name type="scientific">Pullulanibacillus camelliae</name>
    <dbReference type="NCBI Taxonomy" id="1707096"/>
    <lineage>
        <taxon>Bacteria</taxon>
        <taxon>Bacillati</taxon>
        <taxon>Bacillota</taxon>
        <taxon>Bacilli</taxon>
        <taxon>Bacillales</taxon>
        <taxon>Sporolactobacillaceae</taxon>
        <taxon>Pullulanibacillus</taxon>
    </lineage>
</organism>
<gene>
    <name evidence="1" type="ORF">GCM10011391_15220</name>
</gene>
<dbReference type="AlphaFoldDB" id="A0A8J2VLZ3"/>
<dbReference type="Proteomes" id="UP000628775">
    <property type="component" value="Unassembled WGS sequence"/>
</dbReference>
<comment type="caution">
    <text evidence="1">The sequence shown here is derived from an EMBL/GenBank/DDBJ whole genome shotgun (WGS) entry which is preliminary data.</text>
</comment>
<dbReference type="EMBL" id="BMIR01000005">
    <property type="protein sequence ID" value="GGE37282.1"/>
    <property type="molecule type" value="Genomic_DNA"/>
</dbReference>
<reference evidence="1" key="2">
    <citation type="submission" date="2020-09" db="EMBL/GenBank/DDBJ databases">
        <authorList>
            <person name="Sun Q."/>
            <person name="Zhou Y."/>
        </authorList>
    </citation>
    <scope>NUCLEOTIDE SEQUENCE</scope>
    <source>
        <strain evidence="1">CGMCC 1.15371</strain>
    </source>
</reference>
<sequence>MQTVSKDLKISGSGSAGGGLFDSVEISGSGKINGDIESQSFKSSGASKVYGRLITKVLKVSGSTCFKNDIEAKRAEASGSLSVDGHMQCRFLKASGYMGIGQYLVAEAIDVQGRLKVGAYCSAETFKSRGSFDIHGLLNADRVEVRLYHRCYAQEIGGGTIEVKRGRKGFGLGKFIHSLLNKELSAELIEGDEIYLENTIAKTVRGNHVHIGQGCQIDCVEYRSDIQVTGNGQVKKSEKL</sequence>
<name>A0A8J2VLZ3_9BACL</name>